<dbReference type="KEGG" id="dsf:UWK_03572"/>
<dbReference type="RefSeq" id="WP_015405768.1">
    <property type="nucleotide sequence ID" value="NC_020304.1"/>
</dbReference>
<keyword evidence="4" id="KW-1185">Reference proteome</keyword>
<dbReference type="AlphaFoldDB" id="M1PUT1"/>
<keyword evidence="2" id="KW-1133">Transmembrane helix</keyword>
<gene>
    <name evidence="3" type="ordered locus">UWK_03572</name>
</gene>
<feature type="coiled-coil region" evidence="1">
    <location>
        <begin position="120"/>
        <end position="154"/>
    </location>
</feature>
<evidence type="ECO:0000313" key="4">
    <source>
        <dbReference type="Proteomes" id="UP000011721"/>
    </source>
</evidence>
<feature type="transmembrane region" description="Helical" evidence="2">
    <location>
        <begin position="42"/>
        <end position="70"/>
    </location>
</feature>
<evidence type="ECO:0000256" key="1">
    <source>
        <dbReference type="SAM" id="Coils"/>
    </source>
</evidence>
<evidence type="ECO:0000313" key="3">
    <source>
        <dbReference type="EMBL" id="AGF80086.1"/>
    </source>
</evidence>
<dbReference type="OrthoDB" id="5430819at2"/>
<reference evidence="4" key="1">
    <citation type="journal article" date="2013" name="Stand. Genomic Sci.">
        <title>Complete genome sequence of Desulfocapsa sulfexigens, a marine deltaproteobacterium specialized in disproportionating inorganic sulfur compounds.</title>
        <authorList>
            <person name="Finster K.W."/>
            <person name="Kjeldsen K.U."/>
            <person name="Kube M."/>
            <person name="Reinhardt R."/>
            <person name="Mussmann M."/>
            <person name="Amann R."/>
            <person name="Schreiber L."/>
        </authorList>
    </citation>
    <scope>NUCLEOTIDE SEQUENCE [LARGE SCALE GENOMIC DNA]</scope>
    <source>
        <strain evidence="4">DSM 10523 / SB164P1</strain>
    </source>
</reference>
<dbReference type="Gene3D" id="1.10.287.1490">
    <property type="match status" value="1"/>
</dbReference>
<organism evidence="3 4">
    <name type="scientific">Desulfocapsa sulfexigens (strain DSM 10523 / SB164P1)</name>
    <dbReference type="NCBI Taxonomy" id="1167006"/>
    <lineage>
        <taxon>Bacteria</taxon>
        <taxon>Pseudomonadati</taxon>
        <taxon>Thermodesulfobacteriota</taxon>
        <taxon>Desulfobulbia</taxon>
        <taxon>Desulfobulbales</taxon>
        <taxon>Desulfocapsaceae</taxon>
        <taxon>Desulfocapsa</taxon>
    </lineage>
</organism>
<protein>
    <submittedName>
        <fullName evidence="3">Uncharacterized protein</fullName>
    </submittedName>
</protein>
<dbReference type="EMBL" id="CP003985">
    <property type="protein sequence ID" value="AGF80086.1"/>
    <property type="molecule type" value="Genomic_DNA"/>
</dbReference>
<keyword evidence="2" id="KW-0472">Membrane</keyword>
<keyword evidence="1" id="KW-0175">Coiled coil</keyword>
<accession>M1PUT1</accession>
<proteinExistence type="predicted"/>
<feature type="transmembrane region" description="Helical" evidence="2">
    <location>
        <begin position="9"/>
        <end position="30"/>
    </location>
</feature>
<evidence type="ECO:0000256" key="2">
    <source>
        <dbReference type="SAM" id="Phobius"/>
    </source>
</evidence>
<dbReference type="Proteomes" id="UP000011721">
    <property type="component" value="Chromosome"/>
</dbReference>
<sequence>MKNQELRSSLIKSGILLIVCIFFIYSFAASNSGGITGTISSLFSGILFIIGLTLALAVSVLVLFGIYFGILYMYNKDTCKDTYDEFKNKVTDFSKSFCGSCSTTCFSDDKKTVPANDETLDELKENQQRIRNQLLNLEGSLAHLENSLKSLSASVGANSNTIVSLDERTTTITTVLDDKITADALTESTQPLNNKVDAIQNSIKPLADKVASLENTLTSLNNADSDPTSELQSTVDTAINAIRAELVTMNTAIEKISSLSAEENLTGDSESGDDGPHRILTYFNKKSDEKQFISLVTEAVEKGMTYAQVGEFLSDSLSPDASEIIADHPSLTKDFIRICRQNKQG</sequence>
<dbReference type="HOGENOM" id="CLU_803469_0_0_7"/>
<keyword evidence="2" id="KW-0812">Transmembrane</keyword>
<name>M1PUT1_DESSD</name>
<dbReference type="SUPFAM" id="SSF161270">
    <property type="entry name" value="PspA lactotransferrin-binding region"/>
    <property type="match status" value="1"/>
</dbReference>